<protein>
    <submittedName>
        <fullName evidence="1">Uncharacterized protein</fullName>
    </submittedName>
</protein>
<dbReference type="EMBL" id="CP001390">
    <property type="protein sequence ID" value="ACM18957.1"/>
    <property type="molecule type" value="Genomic_DNA"/>
</dbReference>
<gene>
    <name evidence="1" type="ordered locus">Geob_0591</name>
</gene>
<dbReference type="HOGENOM" id="CLU_1208360_0_0_7"/>
<dbReference type="Proteomes" id="UP000007721">
    <property type="component" value="Chromosome"/>
</dbReference>
<dbReference type="RefSeq" id="WP_012645686.1">
    <property type="nucleotide sequence ID" value="NC_011979.1"/>
</dbReference>
<evidence type="ECO:0000313" key="1">
    <source>
        <dbReference type="EMBL" id="ACM18957.1"/>
    </source>
</evidence>
<reference evidence="1 2" key="1">
    <citation type="submission" date="2009-01" db="EMBL/GenBank/DDBJ databases">
        <title>Complete sequence of Geobacter sp. FRC-32.</title>
        <authorList>
            <consortium name="US DOE Joint Genome Institute"/>
            <person name="Lucas S."/>
            <person name="Copeland A."/>
            <person name="Lapidus A."/>
            <person name="Glavina del Rio T."/>
            <person name="Dalin E."/>
            <person name="Tice H."/>
            <person name="Bruce D."/>
            <person name="Goodwin L."/>
            <person name="Pitluck S."/>
            <person name="Saunders E."/>
            <person name="Brettin T."/>
            <person name="Detter J.C."/>
            <person name="Han C."/>
            <person name="Larimer F."/>
            <person name="Land M."/>
            <person name="Hauser L."/>
            <person name="Kyrpides N."/>
            <person name="Ovchinnikova G."/>
            <person name="Kostka J."/>
            <person name="Richardson P."/>
        </authorList>
    </citation>
    <scope>NUCLEOTIDE SEQUENCE [LARGE SCALE GENOMIC DNA]</scope>
    <source>
        <strain evidence="2">DSM 22248 / JCM 15807 / FRC-32</strain>
    </source>
</reference>
<organism evidence="1 2">
    <name type="scientific">Geotalea daltonii (strain DSM 22248 / JCM 15807 / FRC-32)</name>
    <name type="common">Geobacter daltonii</name>
    <dbReference type="NCBI Taxonomy" id="316067"/>
    <lineage>
        <taxon>Bacteria</taxon>
        <taxon>Pseudomonadati</taxon>
        <taxon>Thermodesulfobacteriota</taxon>
        <taxon>Desulfuromonadia</taxon>
        <taxon>Geobacterales</taxon>
        <taxon>Geobacteraceae</taxon>
        <taxon>Geotalea</taxon>
    </lineage>
</organism>
<evidence type="ECO:0000313" key="2">
    <source>
        <dbReference type="Proteomes" id="UP000007721"/>
    </source>
</evidence>
<dbReference type="AlphaFoldDB" id="B9M0C0"/>
<sequence length="229" mass="27189">MTIVMNHDNMTKEELSAAEPSLRRQWFYITFEIIKTNSDPMYWRPLLALLCSRAYEYDINECRMLHYSMKLFNYINKLSPEFYLAKDELSQARNIFYQRLSYGSDAQVKKRTGIDLTRYTNRQLETVNRRIKREDDFLKRLVALKRYVKKNYAVEKMLEALAKSDLEISRTKLYEDIYYWAILQGGKIRKGMIIGIDKAIVQERIDSKKGKISYAYLLGNVEYSMATVE</sequence>
<dbReference type="KEGG" id="geo:Geob_0591"/>
<keyword evidence="2" id="KW-1185">Reference proteome</keyword>
<accession>B9M0C0</accession>
<name>B9M0C0_GEODF</name>
<proteinExistence type="predicted"/>